<feature type="transmembrane region" description="Helical" evidence="1">
    <location>
        <begin position="115"/>
        <end position="136"/>
    </location>
</feature>
<keyword evidence="1" id="KW-1133">Transmembrane helix</keyword>
<keyword evidence="1" id="KW-0812">Transmembrane</keyword>
<dbReference type="RefSeq" id="WP_140623208.1">
    <property type="nucleotide sequence ID" value="NZ_VFRQ01000012.1"/>
</dbReference>
<dbReference type="OrthoDB" id="769130at2"/>
<evidence type="ECO:0000313" key="2">
    <source>
        <dbReference type="EMBL" id="TPE42460.1"/>
    </source>
</evidence>
<dbReference type="AlphaFoldDB" id="A0A501W2F4"/>
<organism evidence="2 3">
    <name type="scientific">Pontibacter mangrovi</name>
    <dbReference type="NCBI Taxonomy" id="2589816"/>
    <lineage>
        <taxon>Bacteria</taxon>
        <taxon>Pseudomonadati</taxon>
        <taxon>Bacteroidota</taxon>
        <taxon>Cytophagia</taxon>
        <taxon>Cytophagales</taxon>
        <taxon>Hymenobacteraceae</taxon>
        <taxon>Pontibacter</taxon>
    </lineage>
</organism>
<evidence type="ECO:0000256" key="1">
    <source>
        <dbReference type="SAM" id="Phobius"/>
    </source>
</evidence>
<name>A0A501W2F4_9BACT</name>
<protein>
    <submittedName>
        <fullName evidence="2">Uncharacterized protein</fullName>
    </submittedName>
</protein>
<keyword evidence="1" id="KW-0472">Membrane</keyword>
<dbReference type="EMBL" id="VFRQ01000012">
    <property type="protein sequence ID" value="TPE42460.1"/>
    <property type="molecule type" value="Genomic_DNA"/>
</dbReference>
<evidence type="ECO:0000313" key="3">
    <source>
        <dbReference type="Proteomes" id="UP000316727"/>
    </source>
</evidence>
<sequence length="150" mass="16084">MIEKLQEEDASNRPEKLQAAYEKLRSLLSELSARNIPADTEAGVNALVREVNTSAESGDALAKQVEEAYKGVLKLVEKELQLVPRNYHRNLWMALGMAAFGLPLGMLFATALGNYGLMGIGLPIGLAMGLGVGTSLDKKAAAEGRQLSVE</sequence>
<gene>
    <name evidence="2" type="ORF">FJM65_17795</name>
</gene>
<feature type="transmembrane region" description="Helical" evidence="1">
    <location>
        <begin position="91"/>
        <end position="109"/>
    </location>
</feature>
<keyword evidence="3" id="KW-1185">Reference proteome</keyword>
<dbReference type="Proteomes" id="UP000316727">
    <property type="component" value="Unassembled WGS sequence"/>
</dbReference>
<reference evidence="2 3" key="1">
    <citation type="submission" date="2019-06" db="EMBL/GenBank/DDBJ databases">
        <title>A novel bacterium of genus Pontibacter, isolated from marine sediment.</title>
        <authorList>
            <person name="Huang H."/>
            <person name="Mo K."/>
            <person name="Hu Y."/>
        </authorList>
    </citation>
    <scope>NUCLEOTIDE SEQUENCE [LARGE SCALE GENOMIC DNA]</scope>
    <source>
        <strain evidence="2 3">HB172049</strain>
    </source>
</reference>
<accession>A0A501W2F4</accession>
<proteinExistence type="predicted"/>
<comment type="caution">
    <text evidence="2">The sequence shown here is derived from an EMBL/GenBank/DDBJ whole genome shotgun (WGS) entry which is preliminary data.</text>
</comment>